<sequence>MITTVRRAAELPNQRRTPVRGLRVSRTAAGVAAGAVLLVGCALAPADHPGAPAPAAASPAPTGESPAPTTASPAPSAADLSFSYHAKGGQEYIDQTLVVTSTATGSVVPTLAITPVDSSGRPVAGVSVSTAYGSDRGTLVVGPGRGGAYDVLAFSGPDRARVAGVTVSVTRVLPATAPAGADYVTARAADQGGGSISKFDRFRQVVLQNPNGAAVSVRTVYIVYDQPRDGTSQQAVAVVPIGGLTTVPAHGSVTVPVTGAAQEAVAKYSGGPAVSIKTYFSQ</sequence>
<evidence type="ECO:0000313" key="3">
    <source>
        <dbReference type="Proteomes" id="UP001501752"/>
    </source>
</evidence>
<comment type="caution">
    <text evidence="2">The sequence shown here is derived from an EMBL/GenBank/DDBJ whole genome shotgun (WGS) entry which is preliminary data.</text>
</comment>
<gene>
    <name evidence="2" type="ORF">GCM10023235_45820</name>
</gene>
<proteinExistence type="predicted"/>
<keyword evidence="3" id="KW-1185">Reference proteome</keyword>
<dbReference type="EMBL" id="BAABIS010000001">
    <property type="protein sequence ID" value="GAA4862495.1"/>
    <property type="molecule type" value="Genomic_DNA"/>
</dbReference>
<dbReference type="Proteomes" id="UP001501752">
    <property type="component" value="Unassembled WGS sequence"/>
</dbReference>
<reference evidence="3" key="1">
    <citation type="journal article" date="2019" name="Int. J. Syst. Evol. Microbiol.">
        <title>The Global Catalogue of Microorganisms (GCM) 10K type strain sequencing project: providing services to taxonomists for standard genome sequencing and annotation.</title>
        <authorList>
            <consortium name="The Broad Institute Genomics Platform"/>
            <consortium name="The Broad Institute Genome Sequencing Center for Infectious Disease"/>
            <person name="Wu L."/>
            <person name="Ma J."/>
        </authorList>
    </citation>
    <scope>NUCLEOTIDE SEQUENCE [LARGE SCALE GENOMIC DNA]</scope>
    <source>
        <strain evidence="3">JCM 13006</strain>
    </source>
</reference>
<evidence type="ECO:0008006" key="4">
    <source>
        <dbReference type="Google" id="ProtNLM"/>
    </source>
</evidence>
<evidence type="ECO:0000313" key="2">
    <source>
        <dbReference type="EMBL" id="GAA4862495.1"/>
    </source>
</evidence>
<organism evidence="2 3">
    <name type="scientific">Kitasatospora terrestris</name>
    <dbReference type="NCBI Taxonomy" id="258051"/>
    <lineage>
        <taxon>Bacteria</taxon>
        <taxon>Bacillati</taxon>
        <taxon>Actinomycetota</taxon>
        <taxon>Actinomycetes</taxon>
        <taxon>Kitasatosporales</taxon>
        <taxon>Streptomycetaceae</taxon>
        <taxon>Kitasatospora</taxon>
    </lineage>
</organism>
<accession>A0ABP9E0S2</accession>
<feature type="region of interest" description="Disordered" evidence="1">
    <location>
        <begin position="50"/>
        <end position="76"/>
    </location>
</feature>
<name>A0ABP9E0S2_9ACTN</name>
<evidence type="ECO:0000256" key="1">
    <source>
        <dbReference type="SAM" id="MobiDB-lite"/>
    </source>
</evidence>
<dbReference type="RefSeq" id="WP_345698741.1">
    <property type="nucleotide sequence ID" value="NZ_BAABIS010000001.1"/>
</dbReference>
<protein>
    <recommendedName>
        <fullName evidence="4">Lipoprotein</fullName>
    </recommendedName>
</protein>